<dbReference type="Pfam" id="PF13966">
    <property type="entry name" value="zf-RVT"/>
    <property type="match status" value="1"/>
</dbReference>
<keyword evidence="3" id="KW-1185">Reference proteome</keyword>
<sequence>MWRIGDEQGISIYNDQLLPKPLSFKVVSPKYLPADLIVPSLIEAPRVCPKYDLVLWHFDKKGEFTVKSAYRFALNLHQGSVASSSIGAPPWWKRLWYFQIPDKVRIFSWKAFKNILPSKFFLWKMGSVDSACCGLCSMGVDTVDHALWLCKKIASFLSSRPLYDALNKLKVLSFMARI</sequence>
<proteinExistence type="predicted"/>
<feature type="domain" description="Reverse transcriptase zinc-binding" evidence="1">
    <location>
        <begin position="64"/>
        <end position="152"/>
    </location>
</feature>
<dbReference type="EMBL" id="JANJYJ010000008">
    <property type="protein sequence ID" value="KAK3193931.1"/>
    <property type="molecule type" value="Genomic_DNA"/>
</dbReference>
<name>A0AAD9ZVM9_9ROSI</name>
<organism evidence="2 3">
    <name type="scientific">Dipteronia sinensis</name>
    <dbReference type="NCBI Taxonomy" id="43782"/>
    <lineage>
        <taxon>Eukaryota</taxon>
        <taxon>Viridiplantae</taxon>
        <taxon>Streptophyta</taxon>
        <taxon>Embryophyta</taxon>
        <taxon>Tracheophyta</taxon>
        <taxon>Spermatophyta</taxon>
        <taxon>Magnoliopsida</taxon>
        <taxon>eudicotyledons</taxon>
        <taxon>Gunneridae</taxon>
        <taxon>Pentapetalae</taxon>
        <taxon>rosids</taxon>
        <taxon>malvids</taxon>
        <taxon>Sapindales</taxon>
        <taxon>Sapindaceae</taxon>
        <taxon>Hippocastanoideae</taxon>
        <taxon>Acereae</taxon>
        <taxon>Dipteronia</taxon>
    </lineage>
</organism>
<evidence type="ECO:0000259" key="1">
    <source>
        <dbReference type="Pfam" id="PF13966"/>
    </source>
</evidence>
<protein>
    <recommendedName>
        <fullName evidence="1">Reverse transcriptase zinc-binding domain-containing protein</fullName>
    </recommendedName>
</protein>
<reference evidence="2" key="1">
    <citation type="journal article" date="2023" name="Plant J.">
        <title>Genome sequences and population genomics provide insights into the demographic history, inbreeding, and mutation load of two 'living fossil' tree species of Dipteronia.</title>
        <authorList>
            <person name="Feng Y."/>
            <person name="Comes H.P."/>
            <person name="Chen J."/>
            <person name="Zhu S."/>
            <person name="Lu R."/>
            <person name="Zhang X."/>
            <person name="Li P."/>
            <person name="Qiu J."/>
            <person name="Olsen K.M."/>
            <person name="Qiu Y."/>
        </authorList>
    </citation>
    <scope>NUCLEOTIDE SEQUENCE</scope>
    <source>
        <strain evidence="2">NBL</strain>
    </source>
</reference>
<comment type="caution">
    <text evidence="2">The sequence shown here is derived from an EMBL/GenBank/DDBJ whole genome shotgun (WGS) entry which is preliminary data.</text>
</comment>
<accession>A0AAD9ZVM9</accession>
<dbReference type="InterPro" id="IPR026960">
    <property type="entry name" value="RVT-Znf"/>
</dbReference>
<dbReference type="AlphaFoldDB" id="A0AAD9ZVM9"/>
<evidence type="ECO:0000313" key="3">
    <source>
        <dbReference type="Proteomes" id="UP001281410"/>
    </source>
</evidence>
<gene>
    <name evidence="2" type="ORF">Dsin_025241</name>
</gene>
<evidence type="ECO:0000313" key="2">
    <source>
        <dbReference type="EMBL" id="KAK3193931.1"/>
    </source>
</evidence>
<dbReference type="Proteomes" id="UP001281410">
    <property type="component" value="Unassembled WGS sequence"/>
</dbReference>